<evidence type="ECO:0000313" key="2">
    <source>
        <dbReference type="WBParaSite" id="JU765_v2.g18989.t1"/>
    </source>
</evidence>
<sequence>MLFTYSLYGLAAFCGVLHLYTHSKSPPVDDAQFLGFQRSYLTIYLLAVAGDWLQGPHVYALYQFYGMSKHDIEYLFIAGFGSSLLFGTFIGSIADKFGRKTNCFLYAVLYGGACITKHFSSFEILMIGRLLGGIATSILFSAFESWLVYEHNKRGFNDNMLSTIFSHATLGNSLVAICAGIIAQGAADLFGYVAPFDVALGVLTLMAIILVFTWPENYGDSKAAVQDSFVKSYHTILEDKNVFFLGLVQSLFEGTMYTFVLEWTPALTEAVADDERIPHGYIFASFMIAVMMGSSLFKLLSNNFSPESFMRYVLLISSFSLSIPVLFPKNVASIFSAFIVFEICVGIFWPAMGYLRGKYVPEETRSTTMNFFRVPLNIIVIAILYQNFKMHVIFQFCVVLLFIAAMVQFLFHQNSSIQCKKYNPVANTQNVDENETKTGGLA</sequence>
<accession>A0AC34QT61</accession>
<dbReference type="Proteomes" id="UP000887576">
    <property type="component" value="Unplaced"/>
</dbReference>
<evidence type="ECO:0000313" key="1">
    <source>
        <dbReference type="Proteomes" id="UP000887576"/>
    </source>
</evidence>
<dbReference type="WBParaSite" id="JU765_v2.g18989.t1">
    <property type="protein sequence ID" value="JU765_v2.g18989.t1"/>
    <property type="gene ID" value="JU765_v2.g18989"/>
</dbReference>
<name>A0AC34QT61_9BILA</name>
<proteinExistence type="predicted"/>
<protein>
    <submittedName>
        <fullName evidence="2">Molybdate-anion transporter</fullName>
    </submittedName>
</protein>
<reference evidence="2" key="1">
    <citation type="submission" date="2022-11" db="UniProtKB">
        <authorList>
            <consortium name="WormBaseParasite"/>
        </authorList>
    </citation>
    <scope>IDENTIFICATION</scope>
</reference>
<organism evidence="1 2">
    <name type="scientific">Panagrolaimus sp. JU765</name>
    <dbReference type="NCBI Taxonomy" id="591449"/>
    <lineage>
        <taxon>Eukaryota</taxon>
        <taxon>Metazoa</taxon>
        <taxon>Ecdysozoa</taxon>
        <taxon>Nematoda</taxon>
        <taxon>Chromadorea</taxon>
        <taxon>Rhabditida</taxon>
        <taxon>Tylenchina</taxon>
        <taxon>Panagrolaimomorpha</taxon>
        <taxon>Panagrolaimoidea</taxon>
        <taxon>Panagrolaimidae</taxon>
        <taxon>Panagrolaimus</taxon>
    </lineage>
</organism>